<reference evidence="4 5" key="1">
    <citation type="journal article" date="2019" name="Commun. Biol.">
        <title>The bagworm genome reveals a unique fibroin gene that provides high tensile strength.</title>
        <authorList>
            <person name="Kono N."/>
            <person name="Nakamura H."/>
            <person name="Ohtoshi R."/>
            <person name="Tomita M."/>
            <person name="Numata K."/>
            <person name="Arakawa K."/>
        </authorList>
    </citation>
    <scope>NUCLEOTIDE SEQUENCE [LARGE SCALE GENOMIC DNA]</scope>
</reference>
<dbReference type="STRING" id="151549.A0A4C1UVJ1"/>
<dbReference type="AlphaFoldDB" id="A0A4C1UVJ1"/>
<dbReference type="InterPro" id="IPR014756">
    <property type="entry name" value="Ig_E-set"/>
</dbReference>
<comment type="similarity">
    <text evidence="1">Belongs to the arrestin family.</text>
</comment>
<evidence type="ECO:0000256" key="2">
    <source>
        <dbReference type="SAM" id="MobiDB-lite"/>
    </source>
</evidence>
<dbReference type="InterPro" id="IPR014752">
    <property type="entry name" value="Arrestin-like_C"/>
</dbReference>
<organism evidence="4 5">
    <name type="scientific">Eumeta variegata</name>
    <name type="common">Bagworm moth</name>
    <name type="synonym">Eumeta japonica</name>
    <dbReference type="NCBI Taxonomy" id="151549"/>
    <lineage>
        <taxon>Eukaryota</taxon>
        <taxon>Metazoa</taxon>
        <taxon>Ecdysozoa</taxon>
        <taxon>Arthropoda</taxon>
        <taxon>Hexapoda</taxon>
        <taxon>Insecta</taxon>
        <taxon>Pterygota</taxon>
        <taxon>Neoptera</taxon>
        <taxon>Endopterygota</taxon>
        <taxon>Lepidoptera</taxon>
        <taxon>Glossata</taxon>
        <taxon>Ditrysia</taxon>
        <taxon>Tineoidea</taxon>
        <taxon>Psychidae</taxon>
        <taxon>Oiketicinae</taxon>
        <taxon>Eumeta</taxon>
    </lineage>
</organism>
<evidence type="ECO:0000313" key="4">
    <source>
        <dbReference type="EMBL" id="GBP30309.1"/>
    </source>
</evidence>
<evidence type="ECO:0000256" key="1">
    <source>
        <dbReference type="ARBA" id="ARBA00005298"/>
    </source>
</evidence>
<evidence type="ECO:0000259" key="3">
    <source>
        <dbReference type="Pfam" id="PF00339"/>
    </source>
</evidence>
<feature type="compositionally biased region" description="Polar residues" evidence="2">
    <location>
        <begin position="290"/>
        <end position="306"/>
    </location>
</feature>
<dbReference type="SUPFAM" id="SSF81296">
    <property type="entry name" value="E set domains"/>
    <property type="match status" value="2"/>
</dbReference>
<dbReference type="Proteomes" id="UP000299102">
    <property type="component" value="Unassembled WGS sequence"/>
</dbReference>
<comment type="caution">
    <text evidence="4">The sequence shown here is derived from an EMBL/GenBank/DDBJ whole genome shotgun (WGS) entry which is preliminary data.</text>
</comment>
<dbReference type="Pfam" id="PF00339">
    <property type="entry name" value="Arrestin_N"/>
    <property type="match status" value="1"/>
</dbReference>
<dbReference type="PANTHER" id="PTHR11188">
    <property type="entry name" value="ARRESTIN DOMAIN CONTAINING PROTEIN"/>
    <property type="match status" value="1"/>
</dbReference>
<proteinExistence type="inferred from homology"/>
<dbReference type="InterPro" id="IPR011021">
    <property type="entry name" value="Arrestin-like_N"/>
</dbReference>
<feature type="region of interest" description="Disordered" evidence="2">
    <location>
        <begin position="276"/>
        <end position="306"/>
    </location>
</feature>
<gene>
    <name evidence="4" type="primary">Arrdc1</name>
    <name evidence="4" type="ORF">EVAR_27923_1</name>
</gene>
<dbReference type="EMBL" id="BGZK01000231">
    <property type="protein sequence ID" value="GBP30309.1"/>
    <property type="molecule type" value="Genomic_DNA"/>
</dbReference>
<feature type="domain" description="Arrestin-like N-terminal" evidence="3">
    <location>
        <begin position="33"/>
        <end position="98"/>
    </location>
</feature>
<keyword evidence="5" id="KW-1185">Reference proteome</keyword>
<feature type="region of interest" description="Disordered" evidence="2">
    <location>
        <begin position="205"/>
        <end position="227"/>
    </location>
</feature>
<dbReference type="OrthoDB" id="7785529at2759"/>
<accession>A0A4C1UVJ1</accession>
<dbReference type="GO" id="GO:0015031">
    <property type="term" value="P:protein transport"/>
    <property type="evidence" value="ECO:0007669"/>
    <property type="project" value="TreeGrafter"/>
</dbReference>
<dbReference type="InterPro" id="IPR050357">
    <property type="entry name" value="Arrestin_domain-protein"/>
</dbReference>
<protein>
    <submittedName>
        <fullName evidence="4">Arrestin domain-containing protein 1</fullName>
    </submittedName>
</protein>
<dbReference type="GO" id="GO:0005737">
    <property type="term" value="C:cytoplasm"/>
    <property type="evidence" value="ECO:0007669"/>
    <property type="project" value="TreeGrafter"/>
</dbReference>
<name>A0A4C1UVJ1_EUMVA</name>
<dbReference type="Gene3D" id="2.60.40.640">
    <property type="match status" value="2"/>
</dbReference>
<sequence>MVYQWLDKGQLSASFVKRVGSRQKSCYMYGGILKEENHLQPGNHTFNFEFIIPKCCPSSFEHKYGNIRYEIKIIFDRASKGNKEKKIPMRVISPLDLNQDPYSKEPIAFSIDDTYSCCCISSGFSEVIVKLPLTGYCPEQIIPVELLCSNNSSVEIKQIKLAIIKVIGLSFYKGAYIRTARQRQKQPQPSPHRLEGLRHQVNLPYPAANPPYPITDSRYTNPNPGLEFRVQGIEQSGSLSPISVTSVIVAPSAPEPSTPDDDKKPGRALYSQENINTSNYNHPYNPEFMNHNNKNNEQQQYLPPSSKATSRLLEATSSREVIGSAFVCNLNTPDTLVGATLCMFLKMCLIGMKLA</sequence>
<dbReference type="PANTHER" id="PTHR11188:SF176">
    <property type="entry name" value="ARRESTIN DOMAIN-CONTAINING PROTEIN 1"/>
    <property type="match status" value="1"/>
</dbReference>
<evidence type="ECO:0000313" key="5">
    <source>
        <dbReference type="Proteomes" id="UP000299102"/>
    </source>
</evidence>